<reference evidence="2 3" key="1">
    <citation type="submission" date="2020-08" db="EMBL/GenBank/DDBJ databases">
        <title>Genomic Encyclopedia of Type Strains, Phase IV (KMG-IV): sequencing the most valuable type-strain genomes for metagenomic binning, comparative biology and taxonomic classification.</title>
        <authorList>
            <person name="Goeker M."/>
        </authorList>
    </citation>
    <scope>NUCLEOTIDE SEQUENCE [LARGE SCALE GENOMIC DNA]</scope>
    <source>
        <strain evidence="2 3">DSM 26385</strain>
    </source>
</reference>
<dbReference type="InterPro" id="IPR037401">
    <property type="entry name" value="SnoaL-like"/>
</dbReference>
<name>A0A7W6K5B8_9HYPH</name>
<keyword evidence="3" id="KW-1185">Reference proteome</keyword>
<dbReference type="CDD" id="cd00531">
    <property type="entry name" value="NTF2_like"/>
    <property type="match status" value="1"/>
</dbReference>
<sequence>MSELEQRIGAIEDRMAITELRAHYCHVLDDRDWNALAGLFTQDGEFQGLAHVKGRDEVLRFFRDTVDGIAQGFWHFCTNATVKLDGITATGRISMQYLSVKNGVSYVSAGHYDDEFRKEDGVWRFRKRKITFYYFAPLTEGFVGRPVYIDPQGLPLDAEAQAARWQDRKHKEAVA</sequence>
<dbReference type="Pfam" id="PF13577">
    <property type="entry name" value="SnoaL_4"/>
    <property type="match status" value="1"/>
</dbReference>
<proteinExistence type="predicted"/>
<dbReference type="SUPFAM" id="SSF54427">
    <property type="entry name" value="NTF2-like"/>
    <property type="match status" value="1"/>
</dbReference>
<dbReference type="Gene3D" id="3.10.450.50">
    <property type="match status" value="1"/>
</dbReference>
<dbReference type="RefSeq" id="WP_062653174.1">
    <property type="nucleotide sequence ID" value="NZ_JACIDU010000022.1"/>
</dbReference>
<evidence type="ECO:0000313" key="2">
    <source>
        <dbReference type="EMBL" id="MBB4105494.1"/>
    </source>
</evidence>
<organism evidence="2 3">
    <name type="scientific">Allorhizobium borbori</name>
    <dbReference type="NCBI Taxonomy" id="485907"/>
    <lineage>
        <taxon>Bacteria</taxon>
        <taxon>Pseudomonadati</taxon>
        <taxon>Pseudomonadota</taxon>
        <taxon>Alphaproteobacteria</taxon>
        <taxon>Hyphomicrobiales</taxon>
        <taxon>Rhizobiaceae</taxon>
        <taxon>Rhizobium/Agrobacterium group</taxon>
        <taxon>Allorhizobium</taxon>
    </lineage>
</organism>
<dbReference type="InterPro" id="IPR032710">
    <property type="entry name" value="NTF2-like_dom_sf"/>
</dbReference>
<accession>A0A7W6K5B8</accession>
<feature type="domain" description="SnoaL-like" evidence="1">
    <location>
        <begin position="11"/>
        <end position="129"/>
    </location>
</feature>
<dbReference type="EMBL" id="JACIDU010000022">
    <property type="protein sequence ID" value="MBB4105494.1"/>
    <property type="molecule type" value="Genomic_DNA"/>
</dbReference>
<gene>
    <name evidence="2" type="ORF">GGQ66_004081</name>
</gene>
<evidence type="ECO:0000313" key="3">
    <source>
        <dbReference type="Proteomes" id="UP000584824"/>
    </source>
</evidence>
<dbReference type="AlphaFoldDB" id="A0A7W6K5B8"/>
<protein>
    <recommendedName>
        <fullName evidence="1">SnoaL-like domain-containing protein</fullName>
    </recommendedName>
</protein>
<dbReference type="Proteomes" id="UP000584824">
    <property type="component" value="Unassembled WGS sequence"/>
</dbReference>
<comment type="caution">
    <text evidence="2">The sequence shown here is derived from an EMBL/GenBank/DDBJ whole genome shotgun (WGS) entry which is preliminary data.</text>
</comment>
<evidence type="ECO:0000259" key="1">
    <source>
        <dbReference type="Pfam" id="PF13577"/>
    </source>
</evidence>